<evidence type="ECO:0000256" key="8">
    <source>
        <dbReference type="ARBA" id="ARBA00022676"/>
    </source>
</evidence>
<dbReference type="Pfam" id="PF00156">
    <property type="entry name" value="Pribosyltran"/>
    <property type="match status" value="1"/>
</dbReference>
<dbReference type="InterPro" id="IPR011629">
    <property type="entry name" value="CobW-like_C"/>
</dbReference>
<dbReference type="NCBIfam" id="TIGR01090">
    <property type="entry name" value="apt"/>
    <property type="match status" value="1"/>
</dbReference>
<gene>
    <name evidence="13" type="ORF">OEZ85_005785</name>
</gene>
<dbReference type="CDD" id="cd06223">
    <property type="entry name" value="PRTases_typeI"/>
    <property type="match status" value="1"/>
</dbReference>
<keyword evidence="10" id="KW-0660">Purine salvage</keyword>
<feature type="region of interest" description="Disordered" evidence="11">
    <location>
        <begin position="869"/>
        <end position="898"/>
    </location>
</feature>
<evidence type="ECO:0000256" key="1">
    <source>
        <dbReference type="ARBA" id="ARBA00000868"/>
    </source>
</evidence>
<feature type="compositionally biased region" description="Acidic residues" evidence="11">
    <location>
        <begin position="1068"/>
        <end position="1083"/>
    </location>
</feature>
<evidence type="ECO:0000256" key="5">
    <source>
        <dbReference type="ARBA" id="ARBA00008391"/>
    </source>
</evidence>
<dbReference type="InterPro" id="IPR003495">
    <property type="entry name" value="CobW/HypB/UreG_nucleotide-bd"/>
</dbReference>
<protein>
    <recommendedName>
        <fullName evidence="6">adenine phosphoribosyltransferase</fullName>
        <ecNumber evidence="6">2.4.2.7</ecNumber>
    </recommendedName>
</protein>
<evidence type="ECO:0000256" key="9">
    <source>
        <dbReference type="ARBA" id="ARBA00022679"/>
    </source>
</evidence>
<dbReference type="Proteomes" id="UP001244341">
    <property type="component" value="Chromosome 11b"/>
</dbReference>
<evidence type="ECO:0000256" key="10">
    <source>
        <dbReference type="ARBA" id="ARBA00022726"/>
    </source>
</evidence>
<dbReference type="SUPFAM" id="SSF52540">
    <property type="entry name" value="P-loop containing nucleoside triphosphate hydrolases"/>
    <property type="match status" value="2"/>
</dbReference>
<evidence type="ECO:0000256" key="7">
    <source>
        <dbReference type="ARBA" id="ARBA00022490"/>
    </source>
</evidence>
<feature type="compositionally biased region" description="Acidic residues" evidence="11">
    <location>
        <begin position="405"/>
        <end position="414"/>
    </location>
</feature>
<evidence type="ECO:0000313" key="13">
    <source>
        <dbReference type="EMBL" id="WIA19885.1"/>
    </source>
</evidence>
<feature type="compositionally biased region" description="Acidic residues" evidence="11">
    <location>
        <begin position="1038"/>
        <end position="1056"/>
    </location>
</feature>
<dbReference type="SUPFAM" id="SSF90002">
    <property type="entry name" value="Hypothetical protein YjiA, C-terminal domain"/>
    <property type="match status" value="1"/>
</dbReference>
<comment type="pathway">
    <text evidence="3">Purine metabolism; AMP biosynthesis via salvage pathway; AMP from adenine: step 1/1.</text>
</comment>
<dbReference type="Pfam" id="PF02492">
    <property type="entry name" value="cobW"/>
    <property type="match status" value="2"/>
</dbReference>
<comment type="similarity">
    <text evidence="5">Belongs to the purine/pyrimidine phosphoribosyltransferase family.</text>
</comment>
<dbReference type="InterPro" id="IPR027417">
    <property type="entry name" value="P-loop_NTPase"/>
</dbReference>
<dbReference type="NCBIfam" id="NF002636">
    <property type="entry name" value="PRK02304.1-5"/>
    <property type="match status" value="1"/>
</dbReference>
<dbReference type="NCBIfam" id="NF002634">
    <property type="entry name" value="PRK02304.1-3"/>
    <property type="match status" value="1"/>
</dbReference>
<keyword evidence="7" id="KW-0963">Cytoplasm</keyword>
<feature type="region of interest" description="Disordered" evidence="11">
    <location>
        <begin position="211"/>
        <end position="234"/>
    </location>
</feature>
<feature type="compositionally biased region" description="Acidic residues" evidence="11">
    <location>
        <begin position="779"/>
        <end position="791"/>
    </location>
</feature>
<evidence type="ECO:0000313" key="14">
    <source>
        <dbReference type="Proteomes" id="UP001244341"/>
    </source>
</evidence>
<accession>A0ABY8UEV3</accession>
<feature type="region of interest" description="Disordered" evidence="11">
    <location>
        <begin position="390"/>
        <end position="547"/>
    </location>
</feature>
<comment type="pathway">
    <text evidence="4">Pyrimidine metabolism; CTP biosynthesis via salvage pathway; CTP from cytidine: step 1/3.</text>
</comment>
<dbReference type="InterPro" id="IPR029057">
    <property type="entry name" value="PRTase-like"/>
</dbReference>
<comment type="catalytic activity">
    <reaction evidence="1">
        <text>AMP + diphosphate = 5-phospho-alpha-D-ribose 1-diphosphate + adenine</text>
        <dbReference type="Rhea" id="RHEA:16609"/>
        <dbReference type="ChEBI" id="CHEBI:16708"/>
        <dbReference type="ChEBI" id="CHEBI:33019"/>
        <dbReference type="ChEBI" id="CHEBI:58017"/>
        <dbReference type="ChEBI" id="CHEBI:456215"/>
        <dbReference type="EC" id="2.4.2.7"/>
    </reaction>
</comment>
<keyword evidence="14" id="KW-1185">Reference proteome</keyword>
<dbReference type="Pfam" id="PF07683">
    <property type="entry name" value="CobW_C"/>
    <property type="match status" value="1"/>
</dbReference>
<evidence type="ECO:0000256" key="2">
    <source>
        <dbReference type="ARBA" id="ARBA00004496"/>
    </source>
</evidence>
<feature type="region of interest" description="Disordered" evidence="11">
    <location>
        <begin position="1030"/>
        <end position="1090"/>
    </location>
</feature>
<feature type="compositionally biased region" description="Low complexity" evidence="11">
    <location>
        <begin position="885"/>
        <end position="898"/>
    </location>
</feature>
<dbReference type="SMART" id="SM00833">
    <property type="entry name" value="CobW_C"/>
    <property type="match status" value="1"/>
</dbReference>
<organism evidence="13 14">
    <name type="scientific">Tetradesmus obliquus</name>
    <name type="common">Green alga</name>
    <name type="synonym">Acutodesmus obliquus</name>
    <dbReference type="NCBI Taxonomy" id="3088"/>
    <lineage>
        <taxon>Eukaryota</taxon>
        <taxon>Viridiplantae</taxon>
        <taxon>Chlorophyta</taxon>
        <taxon>core chlorophytes</taxon>
        <taxon>Chlorophyceae</taxon>
        <taxon>CS clade</taxon>
        <taxon>Sphaeropleales</taxon>
        <taxon>Scenedesmaceae</taxon>
        <taxon>Tetradesmus</taxon>
    </lineage>
</organism>
<dbReference type="Gene3D" id="3.40.50.300">
    <property type="entry name" value="P-loop containing nucleotide triphosphate hydrolases"/>
    <property type="match status" value="2"/>
</dbReference>
<reference evidence="13 14" key="1">
    <citation type="submission" date="2023-05" db="EMBL/GenBank/DDBJ databases">
        <title>A 100% complete, gapless, phased diploid assembly of the Scenedesmus obliquus UTEX 3031 genome.</title>
        <authorList>
            <person name="Biondi T.C."/>
            <person name="Hanschen E.R."/>
            <person name="Kwon T."/>
            <person name="Eng W."/>
            <person name="Kruse C.P.S."/>
            <person name="Koehler S.I."/>
            <person name="Kunde Y."/>
            <person name="Gleasner C.D."/>
            <person name="You Mak K.T."/>
            <person name="Polle J."/>
            <person name="Hovde B.T."/>
            <person name="Starkenburg S.R."/>
        </authorList>
    </citation>
    <scope>NUCLEOTIDE SEQUENCE [LARGE SCALE GENOMIC DNA]</scope>
    <source>
        <strain evidence="13 14">DOE0152z</strain>
    </source>
</reference>
<dbReference type="HAMAP" id="MF_00004">
    <property type="entry name" value="Aden_phosphoribosyltr"/>
    <property type="match status" value="1"/>
</dbReference>
<evidence type="ECO:0000256" key="3">
    <source>
        <dbReference type="ARBA" id="ARBA00004659"/>
    </source>
</evidence>
<dbReference type="PANTHER" id="PTHR43603:SF1">
    <property type="entry name" value="ZINC-REGULATED GTPASE METALLOPROTEIN ACTIVATOR 1"/>
    <property type="match status" value="1"/>
</dbReference>
<dbReference type="InterPro" id="IPR005764">
    <property type="entry name" value="Ade_phspho_trans"/>
</dbReference>
<name>A0ABY8UEV3_TETOB</name>
<feature type="compositionally biased region" description="Low complexity" evidence="11">
    <location>
        <begin position="515"/>
        <end position="531"/>
    </location>
</feature>
<dbReference type="EC" id="2.4.2.7" evidence="6"/>
<evidence type="ECO:0000256" key="6">
    <source>
        <dbReference type="ARBA" id="ARBA00011893"/>
    </source>
</evidence>
<feature type="domain" description="CobW C-terminal" evidence="12">
    <location>
        <begin position="1000"/>
        <end position="1211"/>
    </location>
</feature>
<comment type="subcellular location">
    <subcellularLocation>
        <location evidence="2">Cytoplasm</location>
    </subcellularLocation>
</comment>
<evidence type="ECO:0000256" key="4">
    <source>
        <dbReference type="ARBA" id="ARBA00004784"/>
    </source>
</evidence>
<feature type="compositionally biased region" description="Basic and acidic residues" evidence="11">
    <location>
        <begin position="327"/>
        <end position="342"/>
    </location>
</feature>
<feature type="region of interest" description="Disordered" evidence="11">
    <location>
        <begin position="327"/>
        <end position="351"/>
    </location>
</feature>
<sequence length="1237" mass="130931">MAAASLSVEQRNQIISDSIRGIPDFPKPGILFWDVTTLLLNPQAFQLTIDAMVERYRDQKVDVVAGFEARGLIFGAPLALALGVPFVPLRKPGKLPGETISESYDTEYSTDKIEMHTGAINAGQRVVLVDDLIATGGTLRAGINLMGKVGAEVVESACIIELPALKGRAKLGDTKLFVLIEKEGERSTGEKKVSIGPVITAVSTDGASSTQAIKAATADPSVDSPASHADTHNPAAEPAIFKPFVDDASLLTPVAEETLGHTSPSAAAAEAPAPDIAESAACYADEPAHPAAPCDISGVKHPHHSHEHLREPVQQELAQHCEDHAPGIESKRSSMADGRELRSTTSGQLHAATEHSIMSIAAASEHSSLAGEAPGDAINDEVSQSMLQGVPSAAVSRMPTSTKDIDDEEDEEAPQAEASQAPVPEPMPPAAAEAPADPQTPSSHRHIELWNAFTPKRCGVPNPMRKPAAEARRSSQKRNRASAVTPGDHSTAASIAPGNSKKAKVAAGLTAAGKQPAEQQQTTTKAAQPRPNSSSRKANPKRSMKSSLMAAVTDLQDTRLPVTLLSGFLGSGKTTLLKRILENRSSLKVAVIVNDMAELNIDAALITNGGSAALVQCQEKLISLANGCICCTLREDLLLQVTQLAAEGKYDLVVIESTGISEPMQVAETFTFPIPAEQLPADIRSQLAQLLPPGSAASRTACPTGNCPWVTATSAAAAAAGGGSGKEGPLGDAAASASVEDVAVDISGSSSDAGDTAVKKGGGKQKKGGKKESSGKDAAEEEEDEEAGNELELSEFQLSDWVRLDTCVTVVDASVFLDNLHSIEELRDRYGEAQVPEGDERTISNLLLDQIEFADVILLNKTDLLTQQQQQQQQQQQSKHRGRGSKTSSSSKGSSGSGQVLVQQLVGMLQQLNPRAQVVATSRCDVELREVLLTGHFDMEQAAQAPGWLALLRTPEADATTGGAVEAPTSSSSSSVHAPTKEQVALLKAAHTPETEEYNISSFVYRARRPFHPGRLYKQLLKRCFLTRVTQPPPPGYEEVEDESEELEGTDSADDDSSSKASGSSSSSDDDSSSSEEEEDADEAAAAAAAAAAKESLEHYAEARKEVLASQQRLLTNNGCLLRSKGFAWLPSCPGRVVEWSSSGLLLEVALTHPWFCEVPEEEWPEDEAAKQQIRADFASDSSIGDRRQELVFIGQDLKRAAITALLDSCLLTDAELASGKTAEQWLAEDPLFGPDE</sequence>
<dbReference type="SUPFAM" id="SSF53271">
    <property type="entry name" value="PRTase-like"/>
    <property type="match status" value="1"/>
</dbReference>
<feature type="region of interest" description="Disordered" evidence="11">
    <location>
        <begin position="747"/>
        <end position="791"/>
    </location>
</feature>
<evidence type="ECO:0000259" key="12">
    <source>
        <dbReference type="SMART" id="SM00833"/>
    </source>
</evidence>
<dbReference type="Gene3D" id="3.40.50.2020">
    <property type="match status" value="1"/>
</dbReference>
<dbReference type="EMBL" id="CP126218">
    <property type="protein sequence ID" value="WIA19885.1"/>
    <property type="molecule type" value="Genomic_DNA"/>
</dbReference>
<keyword evidence="8" id="KW-0328">Glycosyltransferase</keyword>
<evidence type="ECO:0000256" key="11">
    <source>
        <dbReference type="SAM" id="MobiDB-lite"/>
    </source>
</evidence>
<dbReference type="InterPro" id="IPR000836">
    <property type="entry name" value="PRTase_dom"/>
</dbReference>
<dbReference type="InterPro" id="IPR051927">
    <property type="entry name" value="Zn_Chap_cDPG_Synth"/>
</dbReference>
<dbReference type="CDD" id="cd03112">
    <property type="entry name" value="CobW-like"/>
    <property type="match status" value="1"/>
</dbReference>
<keyword evidence="9" id="KW-0808">Transferase</keyword>
<dbReference type="PANTHER" id="PTHR43603">
    <property type="entry name" value="COBW DOMAIN-CONTAINING PROTEIN DDB_G0274527"/>
    <property type="match status" value="1"/>
</dbReference>
<proteinExistence type="inferred from homology"/>